<dbReference type="AlphaFoldDB" id="A0A380NXW7"/>
<evidence type="ECO:0000313" key="1">
    <source>
        <dbReference type="EMBL" id="SUP52854.1"/>
    </source>
</evidence>
<evidence type="ECO:0000313" key="2">
    <source>
        <dbReference type="Proteomes" id="UP000254621"/>
    </source>
</evidence>
<sequence>MDWGPCFIDRTYVYESPESLETQGIQMHMQTEVTQADLTDKRLKIKI</sequence>
<dbReference type="Proteomes" id="UP000254621">
    <property type="component" value="Unassembled WGS sequence"/>
</dbReference>
<proteinExistence type="predicted"/>
<name>A0A380NXW7_WEIVI</name>
<organism evidence="1 2">
    <name type="scientific">Weissella viridescens</name>
    <name type="common">Lactobacillus viridescens</name>
    <dbReference type="NCBI Taxonomy" id="1629"/>
    <lineage>
        <taxon>Bacteria</taxon>
        <taxon>Bacillati</taxon>
        <taxon>Bacillota</taxon>
        <taxon>Bacilli</taxon>
        <taxon>Lactobacillales</taxon>
        <taxon>Lactobacillaceae</taxon>
        <taxon>Weissella</taxon>
    </lineage>
</organism>
<protein>
    <submittedName>
        <fullName evidence="1">Uncharacterized protein</fullName>
    </submittedName>
</protein>
<dbReference type="EMBL" id="UHIV01000001">
    <property type="protein sequence ID" value="SUP52854.1"/>
    <property type="molecule type" value="Genomic_DNA"/>
</dbReference>
<accession>A0A380NXW7</accession>
<gene>
    <name evidence="1" type="ORF">NCTC13645_00757</name>
</gene>
<reference evidence="1 2" key="1">
    <citation type="submission" date="2018-06" db="EMBL/GenBank/DDBJ databases">
        <authorList>
            <consortium name="Pathogen Informatics"/>
            <person name="Doyle S."/>
        </authorList>
    </citation>
    <scope>NUCLEOTIDE SEQUENCE [LARGE SCALE GENOMIC DNA]</scope>
    <source>
        <strain evidence="1 2">NCTC13645</strain>
    </source>
</reference>